<dbReference type="CDD" id="cd01011">
    <property type="entry name" value="nicotinamidase"/>
    <property type="match status" value="1"/>
</dbReference>
<dbReference type="InterPro" id="IPR036380">
    <property type="entry name" value="Isochorismatase-like_sf"/>
</dbReference>
<dbReference type="GO" id="GO:0019363">
    <property type="term" value="P:pyridine nucleotide biosynthetic process"/>
    <property type="evidence" value="ECO:0007669"/>
    <property type="project" value="UniProtKB-KW"/>
</dbReference>
<dbReference type="OrthoDB" id="3341310at2759"/>
<evidence type="ECO:0000256" key="1">
    <source>
        <dbReference type="ARBA" id="ARBA00006336"/>
    </source>
</evidence>
<dbReference type="PANTHER" id="PTHR11080:SF2">
    <property type="entry name" value="LD05707P"/>
    <property type="match status" value="1"/>
</dbReference>
<feature type="domain" description="Isochorismatase-like" evidence="8">
    <location>
        <begin position="10"/>
        <end position="216"/>
    </location>
</feature>
<dbReference type="Pfam" id="PF00857">
    <property type="entry name" value="Isochorismatase"/>
    <property type="match status" value="1"/>
</dbReference>
<dbReference type="AlphaFoldDB" id="A0A6A6VQ08"/>
<dbReference type="InterPro" id="IPR000868">
    <property type="entry name" value="Isochorismatase-like_dom"/>
</dbReference>
<dbReference type="GO" id="GO:0046872">
    <property type="term" value="F:metal ion binding"/>
    <property type="evidence" value="ECO:0007669"/>
    <property type="project" value="UniProtKB-KW"/>
</dbReference>
<evidence type="ECO:0000256" key="7">
    <source>
        <dbReference type="ARBA" id="ARBA00043224"/>
    </source>
</evidence>
<evidence type="ECO:0000313" key="10">
    <source>
        <dbReference type="Proteomes" id="UP000799437"/>
    </source>
</evidence>
<proteinExistence type="inferred from homology"/>
<dbReference type="SUPFAM" id="SSF52499">
    <property type="entry name" value="Isochorismatase-like hydrolases"/>
    <property type="match status" value="1"/>
</dbReference>
<dbReference type="RefSeq" id="XP_033595179.1">
    <property type="nucleotide sequence ID" value="XM_033742960.1"/>
</dbReference>
<name>A0A6A6VQ08_9PEZI</name>
<evidence type="ECO:0000256" key="6">
    <source>
        <dbReference type="ARBA" id="ARBA00039017"/>
    </source>
</evidence>
<dbReference type="GeneID" id="54484014"/>
<protein>
    <recommendedName>
        <fullName evidence="6">nicotinamidase</fullName>
        <ecNumber evidence="6">3.5.1.19</ecNumber>
    </recommendedName>
    <alternativeName>
        <fullName evidence="7">Nicotinamide deamidase</fullName>
    </alternativeName>
</protein>
<reference evidence="9" key="1">
    <citation type="journal article" date="2020" name="Stud. Mycol.">
        <title>101 Dothideomycetes genomes: a test case for predicting lifestyles and emergence of pathogens.</title>
        <authorList>
            <person name="Haridas S."/>
            <person name="Albert R."/>
            <person name="Binder M."/>
            <person name="Bloem J."/>
            <person name="Labutti K."/>
            <person name="Salamov A."/>
            <person name="Andreopoulos B."/>
            <person name="Baker S."/>
            <person name="Barry K."/>
            <person name="Bills G."/>
            <person name="Bluhm B."/>
            <person name="Cannon C."/>
            <person name="Castanera R."/>
            <person name="Culley D."/>
            <person name="Daum C."/>
            <person name="Ezra D."/>
            <person name="Gonzalez J."/>
            <person name="Henrissat B."/>
            <person name="Kuo A."/>
            <person name="Liang C."/>
            <person name="Lipzen A."/>
            <person name="Lutzoni F."/>
            <person name="Magnuson J."/>
            <person name="Mondo S."/>
            <person name="Nolan M."/>
            <person name="Ohm R."/>
            <person name="Pangilinan J."/>
            <person name="Park H.-J."/>
            <person name="Ramirez L."/>
            <person name="Alfaro M."/>
            <person name="Sun H."/>
            <person name="Tritt A."/>
            <person name="Yoshinaga Y."/>
            <person name="Zwiers L.-H."/>
            <person name="Turgeon B."/>
            <person name="Goodwin S."/>
            <person name="Spatafora J."/>
            <person name="Crous P."/>
            <person name="Grigoriev I."/>
        </authorList>
    </citation>
    <scope>NUCLEOTIDE SEQUENCE</scope>
    <source>
        <strain evidence="9">CBS 121739</strain>
    </source>
</reference>
<comment type="pathway">
    <text evidence="5">Cofactor biosynthesis; nicotinate biosynthesis; nicotinate from nicotinamide: step 1/1.</text>
</comment>
<evidence type="ECO:0000256" key="4">
    <source>
        <dbReference type="ARBA" id="ARBA00022801"/>
    </source>
</evidence>
<dbReference type="InterPro" id="IPR052347">
    <property type="entry name" value="Isochorismatase_Nicotinamidase"/>
</dbReference>
<keyword evidence="10" id="KW-1185">Reference proteome</keyword>
<organism evidence="9 10">
    <name type="scientific">Pseudovirgaria hyperparasitica</name>
    <dbReference type="NCBI Taxonomy" id="470096"/>
    <lineage>
        <taxon>Eukaryota</taxon>
        <taxon>Fungi</taxon>
        <taxon>Dikarya</taxon>
        <taxon>Ascomycota</taxon>
        <taxon>Pezizomycotina</taxon>
        <taxon>Dothideomycetes</taxon>
        <taxon>Dothideomycetes incertae sedis</taxon>
        <taxon>Acrospermales</taxon>
        <taxon>Acrospermaceae</taxon>
        <taxon>Pseudovirgaria</taxon>
    </lineage>
</organism>
<evidence type="ECO:0000313" key="9">
    <source>
        <dbReference type="EMBL" id="KAF2752728.1"/>
    </source>
</evidence>
<dbReference type="Proteomes" id="UP000799437">
    <property type="component" value="Unassembled WGS sequence"/>
</dbReference>
<keyword evidence="3" id="KW-0479">Metal-binding</keyword>
<dbReference type="GO" id="GO:0008936">
    <property type="term" value="F:nicotinamidase activity"/>
    <property type="evidence" value="ECO:0007669"/>
    <property type="project" value="UniProtKB-EC"/>
</dbReference>
<dbReference type="Gene3D" id="3.40.50.850">
    <property type="entry name" value="Isochorismatase-like"/>
    <property type="match status" value="1"/>
</dbReference>
<dbReference type="PANTHER" id="PTHR11080">
    <property type="entry name" value="PYRAZINAMIDASE/NICOTINAMIDASE"/>
    <property type="match status" value="1"/>
</dbReference>
<evidence type="ECO:0000256" key="5">
    <source>
        <dbReference type="ARBA" id="ARBA00037900"/>
    </source>
</evidence>
<keyword evidence="4 9" id="KW-0378">Hydrolase</keyword>
<evidence type="ECO:0000256" key="2">
    <source>
        <dbReference type="ARBA" id="ARBA00022642"/>
    </source>
</evidence>
<dbReference type="EMBL" id="ML996597">
    <property type="protein sequence ID" value="KAF2752728.1"/>
    <property type="molecule type" value="Genomic_DNA"/>
</dbReference>
<evidence type="ECO:0000256" key="3">
    <source>
        <dbReference type="ARBA" id="ARBA00022723"/>
    </source>
</evidence>
<dbReference type="EC" id="3.5.1.19" evidence="6"/>
<evidence type="ECO:0000259" key="8">
    <source>
        <dbReference type="Pfam" id="PF00857"/>
    </source>
</evidence>
<sequence>MASSNAFVPALLVIDMQEDFCPPSGALQVSDGRTIIPLINTLLSSPSFALRIATKDDHPPNHISFASQHAPPNNVPFESTITITNPLNPSQTQVSRVWPDHCIQGTLGNQFVSELDVSNVQVVRKGQDARLEMYSVFCDPFGVAKSEAADLLRAKGVTHVYCVGLAADYCVKYTALDSVKEGFETYIIREGTKAVDQERLENCYAEIEKQGVRVVHIDSEEVRRVMA</sequence>
<gene>
    <name evidence="9" type="ORF">EJ05DRAFT_471159</name>
</gene>
<accession>A0A6A6VQ08</accession>
<keyword evidence="2" id="KW-0662">Pyridine nucleotide biosynthesis</keyword>
<comment type="similarity">
    <text evidence="1">Belongs to the isochorismatase family.</text>
</comment>